<accession>A0AAN9UEV8</accession>
<keyword evidence="3" id="KW-0732">Signal</keyword>
<dbReference type="GO" id="GO:0003723">
    <property type="term" value="F:RNA binding"/>
    <property type="evidence" value="ECO:0007669"/>
    <property type="project" value="InterPro"/>
</dbReference>
<evidence type="ECO:0000256" key="1">
    <source>
        <dbReference type="ARBA" id="ARBA00022722"/>
    </source>
</evidence>
<gene>
    <name evidence="4" type="ORF">SLS53_005031</name>
</gene>
<evidence type="ECO:0000256" key="2">
    <source>
        <dbReference type="ARBA" id="ARBA00022801"/>
    </source>
</evidence>
<proteinExistence type="predicted"/>
<protein>
    <submittedName>
        <fullName evidence="4">Uncharacterized protein</fullName>
    </submittedName>
</protein>
<dbReference type="EMBL" id="JAJSPL020000018">
    <property type="protein sequence ID" value="KAK7740968.1"/>
    <property type="molecule type" value="Genomic_DNA"/>
</dbReference>
<keyword evidence="1" id="KW-0540">Nuclease</keyword>
<dbReference type="AlphaFoldDB" id="A0AAN9UEV8"/>
<dbReference type="Proteomes" id="UP001320245">
    <property type="component" value="Unassembled WGS sequence"/>
</dbReference>
<sequence>MSKVKMKPTLLLMFFTFFLLGLVSATPLNVNVNNTASVRVSGTPTSAIGPTRVAPRRNGYSDLPLYYTDYAANHPNNEIPPFVMASSPFNLDNQNAIRYSREDIYNALAQGYEVLQRTRDNPPGPWQTSGNVRYPLPIGLFARWRLAPTHLGQFGWTTDSLHGTGPIYMYPITWAGTWTGGFGQAPGFDRVVFNQNGIYLGVITRRWDFGTAAAGADLVADRDARTWRWCAAVDEAGAPVAQLRPEPLGWNWPGQPPLLGIADPLGYVHPGQWRDPALMRLGWLADNPGIMPGLGSSLVAANGSLVAANGSDALVPYINASDPLNWPPEDNSTGTWRIWTPSNDTVADNNLTNEFIPDDCKYAASHNQRFYWQQCQSDWPGGSQLKYRITISGTGQKNGGWCRGIMENIHAACGGNGNPSAYYSCNTKYPATVEWVLENPVKGSNSGRYFYGIDMHFTMKWPWAERDADHTCVAKAVEKASCYRAGVMAGNGKWCRAVHYYNPDMMEWDEGSEPPN</sequence>
<keyword evidence="2" id="KW-0378">Hydrolase</keyword>
<dbReference type="GO" id="GO:0004540">
    <property type="term" value="F:RNA nuclease activity"/>
    <property type="evidence" value="ECO:0007669"/>
    <property type="project" value="InterPro"/>
</dbReference>
<dbReference type="GO" id="GO:0016787">
    <property type="term" value="F:hydrolase activity"/>
    <property type="evidence" value="ECO:0007669"/>
    <property type="project" value="UniProtKB-KW"/>
</dbReference>
<keyword evidence="5" id="KW-1185">Reference proteome</keyword>
<evidence type="ECO:0000313" key="4">
    <source>
        <dbReference type="EMBL" id="KAK7740968.1"/>
    </source>
</evidence>
<evidence type="ECO:0000256" key="3">
    <source>
        <dbReference type="SAM" id="SignalP"/>
    </source>
</evidence>
<comment type="caution">
    <text evidence="4">The sequence shown here is derived from an EMBL/GenBank/DDBJ whole genome shotgun (WGS) entry which is preliminary data.</text>
</comment>
<organism evidence="4 5">
    <name type="scientific">Cytospora paraplurivora</name>
    <dbReference type="NCBI Taxonomy" id="2898453"/>
    <lineage>
        <taxon>Eukaryota</taxon>
        <taxon>Fungi</taxon>
        <taxon>Dikarya</taxon>
        <taxon>Ascomycota</taxon>
        <taxon>Pezizomycotina</taxon>
        <taxon>Sordariomycetes</taxon>
        <taxon>Sordariomycetidae</taxon>
        <taxon>Diaporthales</taxon>
        <taxon>Cytosporaceae</taxon>
        <taxon>Cytospora</taxon>
    </lineage>
</organism>
<dbReference type="InterPro" id="IPR016191">
    <property type="entry name" value="Ribonuclease/ribotoxin"/>
</dbReference>
<feature type="chain" id="PRO_5042905759" evidence="3">
    <location>
        <begin position="26"/>
        <end position="516"/>
    </location>
</feature>
<feature type="signal peptide" evidence="3">
    <location>
        <begin position="1"/>
        <end position="25"/>
    </location>
</feature>
<evidence type="ECO:0000313" key="5">
    <source>
        <dbReference type="Proteomes" id="UP001320245"/>
    </source>
</evidence>
<dbReference type="Gene3D" id="3.10.450.30">
    <property type="entry name" value="Microbial ribonucleases"/>
    <property type="match status" value="1"/>
</dbReference>
<dbReference type="SUPFAM" id="SSF53933">
    <property type="entry name" value="Microbial ribonucleases"/>
    <property type="match status" value="1"/>
</dbReference>
<name>A0AAN9UEV8_9PEZI</name>
<reference evidence="4 5" key="1">
    <citation type="journal article" date="2023" name="PLoS ONE">
        <title>Cytospora paraplurivora sp. nov. isolated from orchards with fruit tree decline syndrome in Ontario, Canada.</title>
        <authorList>
            <person name="Ilyukhin E."/>
            <person name="Nguyen H.D.T."/>
            <person name="Castle A.J."/>
            <person name="Ellouze W."/>
        </authorList>
    </citation>
    <scope>NUCLEOTIDE SEQUENCE [LARGE SCALE GENOMIC DNA]</scope>
    <source>
        <strain evidence="4 5">FDS-564</strain>
    </source>
</reference>